<feature type="domain" description="HNH nuclease" evidence="1">
    <location>
        <begin position="169"/>
        <end position="220"/>
    </location>
</feature>
<proteinExistence type="predicted"/>
<dbReference type="InterPro" id="IPR003615">
    <property type="entry name" value="HNH_nuc"/>
</dbReference>
<dbReference type="EMBL" id="FWWU01000009">
    <property type="protein sequence ID" value="SMB93267.1"/>
    <property type="molecule type" value="Genomic_DNA"/>
</dbReference>
<keyword evidence="3" id="KW-1185">Reference proteome</keyword>
<keyword evidence="2" id="KW-0540">Nuclease</keyword>
<dbReference type="Proteomes" id="UP000192582">
    <property type="component" value="Unassembled WGS sequence"/>
</dbReference>
<evidence type="ECO:0000259" key="1">
    <source>
        <dbReference type="SMART" id="SM00507"/>
    </source>
</evidence>
<keyword evidence="2" id="KW-0378">Hydrolase</keyword>
<dbReference type="Gene3D" id="1.10.30.50">
    <property type="match status" value="1"/>
</dbReference>
<dbReference type="PANTHER" id="PTHR33877:SF1">
    <property type="entry name" value="TYPE IV METHYL-DIRECTED RESTRICTION ENZYME ECOKMCRA"/>
    <property type="match status" value="1"/>
</dbReference>
<dbReference type="PANTHER" id="PTHR33877">
    <property type="entry name" value="SLL1193 PROTEIN"/>
    <property type="match status" value="1"/>
</dbReference>
<gene>
    <name evidence="2" type="ORF">SAMN00790413_01911</name>
</gene>
<dbReference type="GO" id="GO:0003676">
    <property type="term" value="F:nucleic acid binding"/>
    <property type="evidence" value="ECO:0007669"/>
    <property type="project" value="InterPro"/>
</dbReference>
<evidence type="ECO:0000313" key="2">
    <source>
        <dbReference type="EMBL" id="SMB93267.1"/>
    </source>
</evidence>
<organism evidence="2 3">
    <name type="scientific">Deinococcus hopiensis KR-140</name>
    <dbReference type="NCBI Taxonomy" id="695939"/>
    <lineage>
        <taxon>Bacteria</taxon>
        <taxon>Thermotogati</taxon>
        <taxon>Deinococcota</taxon>
        <taxon>Deinococci</taxon>
        <taxon>Deinococcales</taxon>
        <taxon>Deinococcaceae</taxon>
        <taxon>Deinococcus</taxon>
    </lineage>
</organism>
<protein>
    <submittedName>
        <fullName evidence="2">Restriction endonuclease</fullName>
    </submittedName>
</protein>
<reference evidence="2 3" key="1">
    <citation type="submission" date="2017-04" db="EMBL/GenBank/DDBJ databases">
        <authorList>
            <person name="Afonso C.L."/>
            <person name="Miller P.J."/>
            <person name="Scott M.A."/>
            <person name="Spackman E."/>
            <person name="Goraichik I."/>
            <person name="Dimitrov K.M."/>
            <person name="Suarez D.L."/>
            <person name="Swayne D.E."/>
        </authorList>
    </citation>
    <scope>NUCLEOTIDE SEQUENCE [LARGE SCALE GENOMIC DNA]</scope>
    <source>
        <strain evidence="2 3">KR-140</strain>
    </source>
</reference>
<dbReference type="CDD" id="cd00085">
    <property type="entry name" value="HNHc"/>
    <property type="match status" value="1"/>
</dbReference>
<dbReference type="SMART" id="SM00507">
    <property type="entry name" value="HNHc"/>
    <property type="match status" value="1"/>
</dbReference>
<dbReference type="InterPro" id="IPR052892">
    <property type="entry name" value="NA-targeting_endonuclease"/>
</dbReference>
<evidence type="ECO:0000313" key="3">
    <source>
        <dbReference type="Proteomes" id="UP000192582"/>
    </source>
</evidence>
<dbReference type="OrthoDB" id="9802901at2"/>
<name>A0A1W1VIR4_9DEIO</name>
<accession>A0A1W1VIR4</accession>
<keyword evidence="2" id="KW-0255">Endonuclease</keyword>
<dbReference type="GO" id="GO:0004519">
    <property type="term" value="F:endonuclease activity"/>
    <property type="evidence" value="ECO:0007669"/>
    <property type="project" value="UniProtKB-KW"/>
</dbReference>
<dbReference type="Pfam" id="PF01844">
    <property type="entry name" value="HNH"/>
    <property type="match status" value="1"/>
</dbReference>
<dbReference type="InterPro" id="IPR002711">
    <property type="entry name" value="HNH"/>
</dbReference>
<dbReference type="STRING" id="695939.SAMN00790413_01911"/>
<dbReference type="AlphaFoldDB" id="A0A1W1VIR4"/>
<dbReference type="GO" id="GO:0008270">
    <property type="term" value="F:zinc ion binding"/>
    <property type="evidence" value="ECO:0007669"/>
    <property type="project" value="InterPro"/>
</dbReference>
<sequence length="238" mass="27997">MTPEVRRCTKCGEEKLATREFFYGNKKDRLGLHSYCKSCFRTKQQKYSASNREAVRAGNRAAHAKYRAERLVYKKRRYEALKEAMLGDPTLRDRVQIVRRKKSASWRAANINKSRELYRKANHTERGRLRQKAWRARDYALDPEKYRAREQNYRARRLAAPGSFTSWDIHLIMKKQRGGCFYCGERLGREAWHIDHFIPLARGGTNYPENLVAACATCNLSKNAKMPWEFMPDRFPVP</sequence>